<dbReference type="Gene3D" id="3.40.50.620">
    <property type="entry name" value="HUPs"/>
    <property type="match status" value="1"/>
</dbReference>
<accession>A0A830H5V7</accession>
<dbReference type="NCBIfam" id="TIGR01536">
    <property type="entry name" value="asn_synth_AEB"/>
    <property type="match status" value="1"/>
</dbReference>
<keyword evidence="5" id="KW-0067">ATP-binding</keyword>
<dbReference type="EC" id="6.3.5.4" evidence="1"/>
<organism evidence="12 13">
    <name type="scientific">Pycnococcus provasolii</name>
    <dbReference type="NCBI Taxonomy" id="41880"/>
    <lineage>
        <taxon>Eukaryota</taxon>
        <taxon>Viridiplantae</taxon>
        <taxon>Chlorophyta</taxon>
        <taxon>Pseudoscourfieldiophyceae</taxon>
        <taxon>Pseudoscourfieldiales</taxon>
        <taxon>Pycnococcaceae</taxon>
        <taxon>Pycnococcus</taxon>
    </lineage>
</organism>
<keyword evidence="3" id="KW-0028">Amino-acid biosynthesis</keyword>
<reference evidence="12" key="1">
    <citation type="submission" date="2020-10" db="EMBL/GenBank/DDBJ databases">
        <title>Unveiling of a novel bifunctional photoreceptor, Dualchrome1, isolated from a cosmopolitan green alga.</title>
        <authorList>
            <person name="Suzuki S."/>
            <person name="Kawachi M."/>
        </authorList>
    </citation>
    <scope>NUCLEOTIDE SEQUENCE</scope>
    <source>
        <strain evidence="12">NIES 2893</strain>
    </source>
</reference>
<evidence type="ECO:0000256" key="6">
    <source>
        <dbReference type="ARBA" id="ARBA00022888"/>
    </source>
</evidence>
<proteinExistence type="predicted"/>
<evidence type="ECO:0000256" key="9">
    <source>
        <dbReference type="ARBA" id="ARBA00048741"/>
    </source>
</evidence>
<sequence>MCGIVAAIRFLSASASRRRQALLAMSKNIRHRGPDWSAMYSTPDNTVFLGHERLALNGITSEGDQPMHVFDADGEPIISWVVNGELYNHKALAEEFGLKLDYTSDSAVVGPLFLAKGFETASLLDGKFAVAIYDHRDGTFYAGRDHMGISPMYIGYGAPGTENENAIFVSSEMKSFNDVEEVDSFEAFPPGHYLVQKADGSKQFEQWYKPRWLVDETYVPDKPADHARLRDKLHAAVEKRFMAEVPFGVLLSGGLDSSLVSSVACRVAASRNMPPLKSFVIGIKGAPDLDAAREVADFLGTDHYEFYFTAQEALDALRDVVYHIESWEQCRASVPMFLLSRRIAALGIKMVLSGEGSDEALGGYLYFHEAPSAEEFHRECVRKTSRLHLWDVNRANKATMAWGIEARVPFLDQVFLDEMMNIDPNEKTIDLSEKPDGVHPKLEKYVLRKAFDTPENPYLPESVLWRQKEQFSDGVGYDWVDSLRAYAEDEVTDEQFAARAERFPGDPPETKEYYLLRSIFEEEFAKKVKSASATVPRGRSIACSTPEALAWKEEWMNSAGDISGRAVNVHASSDGFGMDDRAMDDLTVFANGNGAGASASQKKSVAAASALPEATQQQRRQRRQQAPRTPPTARRGAPKPRAAMNGAGRVASRHLRTSTIRLH</sequence>
<dbReference type="GO" id="GO:0004066">
    <property type="term" value="F:asparagine synthase (glutamine-hydrolyzing) activity"/>
    <property type="evidence" value="ECO:0007669"/>
    <property type="project" value="UniProtKB-EC"/>
</dbReference>
<evidence type="ECO:0000256" key="1">
    <source>
        <dbReference type="ARBA" id="ARBA00012737"/>
    </source>
</evidence>
<dbReference type="GO" id="GO:0005524">
    <property type="term" value="F:ATP binding"/>
    <property type="evidence" value="ECO:0007669"/>
    <property type="project" value="UniProtKB-KW"/>
</dbReference>
<keyword evidence="13" id="KW-1185">Reference proteome</keyword>
<evidence type="ECO:0000259" key="11">
    <source>
        <dbReference type="PROSITE" id="PS51278"/>
    </source>
</evidence>
<evidence type="ECO:0000256" key="8">
    <source>
        <dbReference type="ARBA" id="ARBA00029440"/>
    </source>
</evidence>
<evidence type="ECO:0000256" key="5">
    <source>
        <dbReference type="ARBA" id="ARBA00022840"/>
    </source>
</evidence>
<dbReference type="PANTHER" id="PTHR11772">
    <property type="entry name" value="ASPARAGINE SYNTHETASE"/>
    <property type="match status" value="1"/>
</dbReference>
<keyword evidence="2" id="KW-0436">Ligase</keyword>
<evidence type="ECO:0000313" key="13">
    <source>
        <dbReference type="Proteomes" id="UP000660262"/>
    </source>
</evidence>
<dbReference type="GO" id="GO:0006529">
    <property type="term" value="P:asparagine biosynthetic process"/>
    <property type="evidence" value="ECO:0007669"/>
    <property type="project" value="UniProtKB-KW"/>
</dbReference>
<dbReference type="SUPFAM" id="SSF52402">
    <property type="entry name" value="Adenine nucleotide alpha hydrolases-like"/>
    <property type="match status" value="1"/>
</dbReference>
<dbReference type="InterPro" id="IPR017932">
    <property type="entry name" value="GATase_2_dom"/>
</dbReference>
<protein>
    <recommendedName>
        <fullName evidence="1">asparagine synthase (glutamine-hydrolyzing)</fullName>
        <ecNumber evidence="1">6.3.5.4</ecNumber>
    </recommendedName>
</protein>
<keyword evidence="7" id="KW-0315">Glutamine amidotransferase</keyword>
<dbReference type="Pfam" id="PF00733">
    <property type="entry name" value="Asn_synthase"/>
    <property type="match status" value="1"/>
</dbReference>
<evidence type="ECO:0000256" key="7">
    <source>
        <dbReference type="ARBA" id="ARBA00022962"/>
    </source>
</evidence>
<keyword evidence="6" id="KW-0061">Asparagine biosynthesis</keyword>
<comment type="pathway">
    <text evidence="8">Amino-acid biosynthesis.</text>
</comment>
<keyword evidence="4" id="KW-0547">Nucleotide-binding</keyword>
<evidence type="ECO:0000256" key="10">
    <source>
        <dbReference type="SAM" id="MobiDB-lite"/>
    </source>
</evidence>
<evidence type="ECO:0000256" key="4">
    <source>
        <dbReference type="ARBA" id="ARBA00022741"/>
    </source>
</evidence>
<dbReference type="SUPFAM" id="SSF56235">
    <property type="entry name" value="N-terminal nucleophile aminohydrolases (Ntn hydrolases)"/>
    <property type="match status" value="1"/>
</dbReference>
<dbReference type="InterPro" id="IPR001962">
    <property type="entry name" value="Asn_synthase"/>
</dbReference>
<dbReference type="Pfam" id="PF13537">
    <property type="entry name" value="GATase_7"/>
    <property type="match status" value="1"/>
</dbReference>
<evidence type="ECO:0000256" key="2">
    <source>
        <dbReference type="ARBA" id="ARBA00022598"/>
    </source>
</evidence>
<dbReference type="NCBIfam" id="NF006949">
    <property type="entry name" value="PRK09431.1"/>
    <property type="match status" value="1"/>
</dbReference>
<evidence type="ECO:0000313" key="12">
    <source>
        <dbReference type="EMBL" id="GHP01912.1"/>
    </source>
</evidence>
<dbReference type="GO" id="GO:0005829">
    <property type="term" value="C:cytosol"/>
    <property type="evidence" value="ECO:0007669"/>
    <property type="project" value="TreeGrafter"/>
</dbReference>
<dbReference type="Proteomes" id="UP000660262">
    <property type="component" value="Unassembled WGS sequence"/>
</dbReference>
<feature type="domain" description="Glutamine amidotransferase type-2" evidence="11">
    <location>
        <begin position="2"/>
        <end position="199"/>
    </location>
</feature>
<dbReference type="OrthoDB" id="409189at2759"/>
<dbReference type="InterPro" id="IPR029055">
    <property type="entry name" value="Ntn_hydrolases_N"/>
</dbReference>
<dbReference type="Gene3D" id="3.60.20.10">
    <property type="entry name" value="Glutamine Phosphoribosylpyrophosphate, subunit 1, domain 1"/>
    <property type="match status" value="1"/>
</dbReference>
<evidence type="ECO:0000256" key="3">
    <source>
        <dbReference type="ARBA" id="ARBA00022605"/>
    </source>
</evidence>
<comment type="catalytic activity">
    <reaction evidence="9">
        <text>L-aspartate + L-glutamine + ATP + H2O = L-asparagine + L-glutamate + AMP + diphosphate + H(+)</text>
        <dbReference type="Rhea" id="RHEA:12228"/>
        <dbReference type="ChEBI" id="CHEBI:15377"/>
        <dbReference type="ChEBI" id="CHEBI:15378"/>
        <dbReference type="ChEBI" id="CHEBI:29985"/>
        <dbReference type="ChEBI" id="CHEBI:29991"/>
        <dbReference type="ChEBI" id="CHEBI:30616"/>
        <dbReference type="ChEBI" id="CHEBI:33019"/>
        <dbReference type="ChEBI" id="CHEBI:58048"/>
        <dbReference type="ChEBI" id="CHEBI:58359"/>
        <dbReference type="ChEBI" id="CHEBI:456215"/>
        <dbReference type="EC" id="6.3.5.4"/>
    </reaction>
</comment>
<dbReference type="PANTHER" id="PTHR11772:SF2">
    <property type="entry name" value="ASPARAGINE SYNTHETASE [GLUTAMINE-HYDROLYZING]"/>
    <property type="match status" value="1"/>
</dbReference>
<feature type="compositionally biased region" description="Low complexity" evidence="10">
    <location>
        <begin position="626"/>
        <end position="643"/>
    </location>
</feature>
<dbReference type="EMBL" id="BNJQ01000002">
    <property type="protein sequence ID" value="GHP01912.1"/>
    <property type="molecule type" value="Genomic_DNA"/>
</dbReference>
<feature type="compositionally biased region" description="Basic residues" evidence="10">
    <location>
        <begin position="651"/>
        <end position="663"/>
    </location>
</feature>
<dbReference type="InterPro" id="IPR006426">
    <property type="entry name" value="Asn_synth_AEB"/>
</dbReference>
<dbReference type="InterPro" id="IPR050795">
    <property type="entry name" value="Asn_Synthetase"/>
</dbReference>
<dbReference type="InterPro" id="IPR014729">
    <property type="entry name" value="Rossmann-like_a/b/a_fold"/>
</dbReference>
<dbReference type="CDD" id="cd00712">
    <property type="entry name" value="AsnB"/>
    <property type="match status" value="1"/>
</dbReference>
<dbReference type="InterPro" id="IPR033738">
    <property type="entry name" value="AsnB_N"/>
</dbReference>
<gene>
    <name evidence="12" type="ORF">PPROV_000066900</name>
</gene>
<name>A0A830H5V7_9CHLO</name>
<dbReference type="PROSITE" id="PS51278">
    <property type="entry name" value="GATASE_TYPE_2"/>
    <property type="match status" value="1"/>
</dbReference>
<dbReference type="AlphaFoldDB" id="A0A830H5V7"/>
<dbReference type="CDD" id="cd01991">
    <property type="entry name" value="Asn_synthase_B_C"/>
    <property type="match status" value="1"/>
</dbReference>
<feature type="region of interest" description="Disordered" evidence="10">
    <location>
        <begin position="611"/>
        <end position="663"/>
    </location>
</feature>
<comment type="caution">
    <text evidence="12">The sequence shown here is derived from an EMBL/GenBank/DDBJ whole genome shotgun (WGS) entry which is preliminary data.</text>
</comment>